<feature type="compositionally biased region" description="Polar residues" evidence="15">
    <location>
        <begin position="832"/>
        <end position="852"/>
    </location>
</feature>
<feature type="domain" description="WHEP-TRS" evidence="17">
    <location>
        <begin position="916"/>
        <end position="972"/>
    </location>
</feature>
<evidence type="ECO:0000256" key="6">
    <source>
        <dbReference type="ARBA" id="ARBA00022598"/>
    </source>
</evidence>
<dbReference type="Pfam" id="PF09334">
    <property type="entry name" value="tRNA-synt_1g"/>
    <property type="match status" value="1"/>
</dbReference>
<dbReference type="CDD" id="cd00814">
    <property type="entry name" value="MetRS_core"/>
    <property type="match status" value="1"/>
</dbReference>
<keyword evidence="11 14" id="KW-0030">Aminoacyl-tRNA synthetase</keyword>
<dbReference type="PROSITE" id="PS51185">
    <property type="entry name" value="WHEP_TRS_2"/>
    <property type="match status" value="3"/>
</dbReference>
<dbReference type="AlphaFoldDB" id="A0A482XS09"/>
<keyword evidence="6 14" id="KW-0436">Ligase</keyword>
<keyword evidence="8 14" id="KW-0067">ATP-binding</keyword>
<feature type="region of interest" description="Disordered" evidence="15">
    <location>
        <begin position="824"/>
        <end position="852"/>
    </location>
</feature>
<dbReference type="NCBIfam" id="TIGR00398">
    <property type="entry name" value="metG"/>
    <property type="match status" value="1"/>
</dbReference>
<dbReference type="GO" id="GO:0004825">
    <property type="term" value="F:methionine-tRNA ligase activity"/>
    <property type="evidence" value="ECO:0007669"/>
    <property type="project" value="UniProtKB-EC"/>
</dbReference>
<dbReference type="Gene3D" id="2.20.28.20">
    <property type="entry name" value="Methionyl-tRNA synthetase, Zn-domain"/>
    <property type="match status" value="1"/>
</dbReference>
<dbReference type="PROSITE" id="PS00178">
    <property type="entry name" value="AA_TRNA_LIGASE_I"/>
    <property type="match status" value="1"/>
</dbReference>
<comment type="similarity">
    <text evidence="2 14">Belongs to the class-I aminoacyl-tRNA synthetase family.</text>
</comment>
<evidence type="ECO:0000256" key="13">
    <source>
        <dbReference type="ARBA" id="ARBA00047364"/>
    </source>
</evidence>
<feature type="region of interest" description="Disordered" evidence="15">
    <location>
        <begin position="963"/>
        <end position="1008"/>
    </location>
</feature>
<dbReference type="FunFam" id="2.20.28.20:FF:000001">
    <property type="entry name" value="Methionine--tRNA ligase"/>
    <property type="match status" value="1"/>
</dbReference>
<organism evidence="18 19">
    <name type="scientific">Laodelphax striatellus</name>
    <name type="common">Small brown planthopper</name>
    <name type="synonym">Delphax striatella</name>
    <dbReference type="NCBI Taxonomy" id="195883"/>
    <lineage>
        <taxon>Eukaryota</taxon>
        <taxon>Metazoa</taxon>
        <taxon>Ecdysozoa</taxon>
        <taxon>Arthropoda</taxon>
        <taxon>Hexapoda</taxon>
        <taxon>Insecta</taxon>
        <taxon>Pterygota</taxon>
        <taxon>Neoptera</taxon>
        <taxon>Paraneoptera</taxon>
        <taxon>Hemiptera</taxon>
        <taxon>Auchenorrhyncha</taxon>
        <taxon>Fulgoroidea</taxon>
        <taxon>Delphacidae</taxon>
        <taxon>Criomorphinae</taxon>
        <taxon>Laodelphax</taxon>
    </lineage>
</organism>
<dbReference type="GO" id="GO:0005829">
    <property type="term" value="C:cytosol"/>
    <property type="evidence" value="ECO:0007669"/>
    <property type="project" value="TreeGrafter"/>
</dbReference>
<dbReference type="InterPro" id="IPR036282">
    <property type="entry name" value="Glutathione-S-Trfase_C_sf"/>
</dbReference>
<dbReference type="STRING" id="195883.A0A482XS09"/>
<dbReference type="InterPro" id="IPR009068">
    <property type="entry name" value="uS15_NS1_RNA-bd_sf"/>
</dbReference>
<dbReference type="InterPro" id="IPR015413">
    <property type="entry name" value="Methionyl/Leucyl_tRNA_Synth"/>
</dbReference>
<dbReference type="EC" id="6.1.1.10" evidence="3"/>
<evidence type="ECO:0000256" key="4">
    <source>
        <dbReference type="ARBA" id="ARBA00018335"/>
    </source>
</evidence>
<protein>
    <recommendedName>
        <fullName evidence="4">Methionine--tRNA ligase, cytoplasmic</fullName>
        <ecNumber evidence="3">6.1.1.10</ecNumber>
    </recommendedName>
    <alternativeName>
        <fullName evidence="12">Methionyl-tRNA synthetase</fullName>
    </alternativeName>
</protein>
<dbReference type="OrthoDB" id="5844513at2759"/>
<feature type="region of interest" description="Disordered" evidence="15">
    <location>
        <begin position="201"/>
        <end position="237"/>
    </location>
</feature>
<dbReference type="Gene3D" id="3.40.50.620">
    <property type="entry name" value="HUPs"/>
    <property type="match status" value="1"/>
</dbReference>
<reference evidence="18 19" key="1">
    <citation type="journal article" date="2017" name="Gigascience">
        <title>Genome sequence of the small brown planthopper, Laodelphax striatellus.</title>
        <authorList>
            <person name="Zhu J."/>
            <person name="Jiang F."/>
            <person name="Wang X."/>
            <person name="Yang P."/>
            <person name="Bao Y."/>
            <person name="Zhao W."/>
            <person name="Wang W."/>
            <person name="Lu H."/>
            <person name="Wang Q."/>
            <person name="Cui N."/>
            <person name="Li J."/>
            <person name="Chen X."/>
            <person name="Luo L."/>
            <person name="Yu J."/>
            <person name="Kang L."/>
            <person name="Cui F."/>
        </authorList>
    </citation>
    <scope>NUCLEOTIDE SEQUENCE [LARGE SCALE GENOMIC DNA]</scope>
    <source>
        <strain evidence="18">Lst14</strain>
    </source>
</reference>
<evidence type="ECO:0000256" key="2">
    <source>
        <dbReference type="ARBA" id="ARBA00005594"/>
    </source>
</evidence>
<dbReference type="EMBL" id="QKKF02002619">
    <property type="protein sequence ID" value="RZF48248.1"/>
    <property type="molecule type" value="Genomic_DNA"/>
</dbReference>
<sequence>MKLFTNTGNSASLKILISSSFAKVDIPIEVISASEAGFQNPKRLPILQIDDVSIFSSNAAAQYLYSPSDGHLSAVQRWLDWEAVLLQPVLVKSSKLENCPNVSEHLSKLNSTLGKQQYLIKDVLTVSDIVVWSTLFPIFTDEQLEPIFSAKYESIGNWFKHLANLPEFKSAVEKFSHPGGIACIQNVGAAGYFPAVNTTTTATPASDPCKKAKPSKPRKDLLPSESSESSEALPKEPPITDVELQAAHNAWKSGPTIKPKPSVTPVLPIAGERNVLITSALPYVNNVPHLGNIIGCVLSADVFARYSRLKNWNTLFVCGTDEYGTATETKAIEEGLTPEQICNKYFEIHKEIYSWFNISFDKFGRTTTKQQTEVVHEMFRKVHSNGFTSVSAMEQLLCEKCDKYLADRFVEGTCPKCSYEDARGDQCDGCGNLINAVELIKPRCKLCQTRPVVRLSDQLFLELPKVEKRVAEWLESASDGWSNNAKVISKAWLKDGLKPRCITRDLKWGIPVPLPGFEKKVFYVWFDAPIGYMSITKTYTEKWRSWWEKDKSGNVKVTLYQFMAKDNVPFHSIMFPSTLFAAGGNFNLVSHLMATEYLNYEDGKFSKSRGVGVFGTDAKETGIPSDIFRFYLLYVRPEGQDSSFSWADLVTKNNSELLNNLGNFINRALVFVEKFFDYLIPEMNLTEDDYTYVVYINRLLSEYSAALENGSFRFGLRHILGISRYGNLYFQTNQPWALMKGSAEDKKRAGSVIGLSCNIACLLAILLKPYMPQTCDVIAKQLNAPDSVFVLPSHLALLLSPGHKIGKPAPLFTKIEPSTVEELKKRFGGKQQPATNGPASNNKKKPTTATLSSHTASIKAMEDAVAKQGNLVREMKASGVPKTEWQPQVTVLLDMKKQLAELQKHASVDNVTGNGDVEGLRKKVAEQGDLVRKVKSSGVPKSEWQPHVDVLLSLKKQLAEAEKQSQSTNSITDSSVVGPAESVKDLEEKITKQGDLVRKMKGSGASRSEWQPQVNILLDLKKQLAAAQKTC</sequence>
<dbReference type="SUPFAM" id="SSF57770">
    <property type="entry name" value="Methionyl-tRNA synthetase (MetRS), Zn-domain"/>
    <property type="match status" value="1"/>
</dbReference>
<dbReference type="SUPFAM" id="SSF47060">
    <property type="entry name" value="S15/NS1 RNA-binding domain"/>
    <property type="match status" value="3"/>
</dbReference>
<dbReference type="InterPro" id="IPR009080">
    <property type="entry name" value="tRNAsynth_Ia_anticodon-bd"/>
</dbReference>
<keyword evidence="7 14" id="KW-0547">Nucleotide-binding</keyword>
<dbReference type="InterPro" id="IPR041598">
    <property type="entry name" value="MARS_N"/>
</dbReference>
<dbReference type="InterPro" id="IPR014758">
    <property type="entry name" value="Met-tRNA_synth"/>
</dbReference>
<dbReference type="Pfam" id="PF00458">
    <property type="entry name" value="WHEP-TRS"/>
    <property type="match status" value="3"/>
</dbReference>
<comment type="caution">
    <text evidence="18">The sequence shown here is derived from an EMBL/GenBank/DDBJ whole genome shotgun (WGS) entry which is preliminary data.</text>
</comment>
<dbReference type="InterPro" id="IPR001412">
    <property type="entry name" value="aa-tRNA-synth_I_CS"/>
</dbReference>
<keyword evidence="10 14" id="KW-0648">Protein biosynthesis</keyword>
<evidence type="ECO:0000256" key="9">
    <source>
        <dbReference type="ARBA" id="ARBA00022884"/>
    </source>
</evidence>
<dbReference type="PROSITE" id="PS50405">
    <property type="entry name" value="GST_CTER"/>
    <property type="match status" value="1"/>
</dbReference>
<evidence type="ECO:0000256" key="5">
    <source>
        <dbReference type="ARBA" id="ARBA00022490"/>
    </source>
</evidence>
<evidence type="ECO:0000256" key="10">
    <source>
        <dbReference type="ARBA" id="ARBA00022917"/>
    </source>
</evidence>
<dbReference type="Pfam" id="PF00043">
    <property type="entry name" value="GST_C"/>
    <property type="match status" value="1"/>
</dbReference>
<comment type="catalytic activity">
    <reaction evidence="13">
        <text>tRNA(Met) + L-methionine + ATP = L-methionyl-tRNA(Met) + AMP + diphosphate</text>
        <dbReference type="Rhea" id="RHEA:13481"/>
        <dbReference type="Rhea" id="RHEA-COMP:9667"/>
        <dbReference type="Rhea" id="RHEA-COMP:9698"/>
        <dbReference type="ChEBI" id="CHEBI:30616"/>
        <dbReference type="ChEBI" id="CHEBI:33019"/>
        <dbReference type="ChEBI" id="CHEBI:57844"/>
        <dbReference type="ChEBI" id="CHEBI:78442"/>
        <dbReference type="ChEBI" id="CHEBI:78530"/>
        <dbReference type="ChEBI" id="CHEBI:456215"/>
        <dbReference type="EC" id="6.1.1.10"/>
    </reaction>
</comment>
<dbReference type="PRINTS" id="PR01041">
    <property type="entry name" value="TRNASYNTHMET"/>
</dbReference>
<dbReference type="SUPFAM" id="SSF52374">
    <property type="entry name" value="Nucleotidylyl transferase"/>
    <property type="match status" value="1"/>
</dbReference>
<feature type="compositionally biased region" description="Polar residues" evidence="15">
    <location>
        <begin position="964"/>
        <end position="975"/>
    </location>
</feature>
<dbReference type="SMART" id="SM00991">
    <property type="entry name" value="WHEP-TRS"/>
    <property type="match status" value="3"/>
</dbReference>
<name>A0A482XS09_LAOST</name>
<dbReference type="SUPFAM" id="SSF47323">
    <property type="entry name" value="Anticodon-binding domain of a subclass of class I aminoacyl-tRNA synthetases"/>
    <property type="match status" value="1"/>
</dbReference>
<dbReference type="Pfam" id="PF18485">
    <property type="entry name" value="GST_N_5"/>
    <property type="match status" value="1"/>
</dbReference>
<dbReference type="CDD" id="cd00939">
    <property type="entry name" value="MetRS_RNA"/>
    <property type="match status" value="3"/>
</dbReference>
<dbReference type="Gene3D" id="1.10.287.10">
    <property type="entry name" value="S15/NS1, RNA-binding"/>
    <property type="match status" value="3"/>
</dbReference>
<dbReference type="SMR" id="A0A482XS09"/>
<dbReference type="InterPro" id="IPR033911">
    <property type="entry name" value="MetRS_core"/>
</dbReference>
<dbReference type="InterPro" id="IPR010987">
    <property type="entry name" value="Glutathione-S-Trfase_C-like"/>
</dbReference>
<dbReference type="InterPro" id="IPR023458">
    <property type="entry name" value="Met-tRNA_ligase_1"/>
</dbReference>
<evidence type="ECO:0000256" key="8">
    <source>
        <dbReference type="ARBA" id="ARBA00022840"/>
    </source>
</evidence>
<dbReference type="GO" id="GO:0003723">
    <property type="term" value="F:RNA binding"/>
    <property type="evidence" value="ECO:0007669"/>
    <property type="project" value="UniProtKB-KW"/>
</dbReference>
<evidence type="ECO:0000256" key="7">
    <source>
        <dbReference type="ARBA" id="ARBA00022741"/>
    </source>
</evidence>
<evidence type="ECO:0000256" key="11">
    <source>
        <dbReference type="ARBA" id="ARBA00023146"/>
    </source>
</evidence>
<evidence type="ECO:0000259" key="17">
    <source>
        <dbReference type="PROSITE" id="PS51185"/>
    </source>
</evidence>
<comment type="subcellular location">
    <subcellularLocation>
        <location evidence="1">Cytoplasm</location>
    </subcellularLocation>
</comment>
<dbReference type="HAMAP" id="MF_00098">
    <property type="entry name" value="Met_tRNA_synth_type1"/>
    <property type="match status" value="1"/>
</dbReference>
<keyword evidence="9" id="KW-0694">RNA-binding</keyword>
<keyword evidence="19" id="KW-1185">Reference proteome</keyword>
<dbReference type="CDD" id="cd07957">
    <property type="entry name" value="Anticodon_Ia_Met"/>
    <property type="match status" value="1"/>
</dbReference>
<dbReference type="InterPro" id="IPR000738">
    <property type="entry name" value="WHEP-TRS_dom"/>
</dbReference>
<evidence type="ECO:0000256" key="3">
    <source>
        <dbReference type="ARBA" id="ARBA00012838"/>
    </source>
</evidence>
<dbReference type="InterPro" id="IPR041872">
    <property type="entry name" value="Anticodon_Met"/>
</dbReference>
<dbReference type="Pfam" id="PF19303">
    <property type="entry name" value="Anticodon_3"/>
    <property type="match status" value="1"/>
</dbReference>
<gene>
    <name evidence="18" type="ORF">LSTR_LSTR006215</name>
</gene>
<evidence type="ECO:0000256" key="14">
    <source>
        <dbReference type="RuleBase" id="RU363039"/>
    </source>
</evidence>
<dbReference type="Gene3D" id="3.40.30.10">
    <property type="entry name" value="Glutaredoxin"/>
    <property type="match status" value="1"/>
</dbReference>
<feature type="compositionally biased region" description="Low complexity" evidence="15">
    <location>
        <begin position="223"/>
        <end position="232"/>
    </location>
</feature>
<evidence type="ECO:0000256" key="12">
    <source>
        <dbReference type="ARBA" id="ARBA00030904"/>
    </source>
</evidence>
<evidence type="ECO:0000313" key="18">
    <source>
        <dbReference type="EMBL" id="RZF48248.1"/>
    </source>
</evidence>
<dbReference type="SUPFAM" id="SSF47616">
    <property type="entry name" value="GST C-terminal domain-like"/>
    <property type="match status" value="1"/>
</dbReference>
<dbReference type="NCBIfam" id="NF001100">
    <property type="entry name" value="PRK00133.1"/>
    <property type="match status" value="1"/>
</dbReference>
<dbReference type="Gene3D" id="1.10.730.10">
    <property type="entry name" value="Isoleucyl-tRNA Synthetase, Domain 1"/>
    <property type="match status" value="1"/>
</dbReference>
<dbReference type="Gene3D" id="1.20.1050.10">
    <property type="match status" value="1"/>
</dbReference>
<dbReference type="InterPro" id="IPR004046">
    <property type="entry name" value="GST_C"/>
</dbReference>
<dbReference type="GO" id="GO:0005524">
    <property type="term" value="F:ATP binding"/>
    <property type="evidence" value="ECO:0007669"/>
    <property type="project" value="UniProtKB-KW"/>
</dbReference>
<dbReference type="InParanoid" id="A0A482XS09"/>
<feature type="compositionally biased region" description="Basic and acidic residues" evidence="15">
    <location>
        <begin position="982"/>
        <end position="998"/>
    </location>
</feature>
<evidence type="ECO:0000313" key="19">
    <source>
        <dbReference type="Proteomes" id="UP000291343"/>
    </source>
</evidence>
<evidence type="ECO:0000259" key="16">
    <source>
        <dbReference type="PROSITE" id="PS50405"/>
    </source>
</evidence>
<keyword evidence="5" id="KW-0963">Cytoplasm</keyword>
<dbReference type="PANTHER" id="PTHR45765">
    <property type="entry name" value="METHIONINE--TRNA LIGASE"/>
    <property type="match status" value="1"/>
</dbReference>
<feature type="domain" description="WHEP-TRS" evidence="17">
    <location>
        <begin position="982"/>
        <end position="1031"/>
    </location>
</feature>
<dbReference type="GO" id="GO:0006431">
    <property type="term" value="P:methionyl-tRNA aminoacylation"/>
    <property type="evidence" value="ECO:0007669"/>
    <property type="project" value="InterPro"/>
</dbReference>
<proteinExistence type="inferred from homology"/>
<dbReference type="PANTHER" id="PTHR45765:SF1">
    <property type="entry name" value="METHIONINE--TRNA LIGASE, CYTOPLASMIC"/>
    <property type="match status" value="1"/>
</dbReference>
<feature type="domain" description="WHEP-TRS" evidence="17">
    <location>
        <begin position="857"/>
        <end position="913"/>
    </location>
</feature>
<dbReference type="Proteomes" id="UP000291343">
    <property type="component" value="Unassembled WGS sequence"/>
</dbReference>
<dbReference type="GO" id="GO:0017101">
    <property type="term" value="C:aminoacyl-tRNA synthetase multienzyme complex"/>
    <property type="evidence" value="ECO:0007669"/>
    <property type="project" value="TreeGrafter"/>
</dbReference>
<dbReference type="FunFam" id="1.10.287.10:FF:000014">
    <property type="entry name" value="Methionyl-tRNA synthetase"/>
    <property type="match status" value="1"/>
</dbReference>
<evidence type="ECO:0000256" key="1">
    <source>
        <dbReference type="ARBA" id="ARBA00004496"/>
    </source>
</evidence>
<feature type="domain" description="GST C-terminal" evidence="16">
    <location>
        <begin position="53"/>
        <end position="181"/>
    </location>
</feature>
<accession>A0A482XS09</accession>
<evidence type="ECO:0000256" key="15">
    <source>
        <dbReference type="SAM" id="MobiDB-lite"/>
    </source>
</evidence>
<dbReference type="FunCoup" id="A0A482XS09">
    <property type="interactions" value="1542"/>
</dbReference>
<dbReference type="InterPro" id="IPR029038">
    <property type="entry name" value="MetRS_Zn"/>
</dbReference>
<dbReference type="InterPro" id="IPR014729">
    <property type="entry name" value="Rossmann-like_a/b/a_fold"/>
</dbReference>